<dbReference type="Proteomes" id="UP001597185">
    <property type="component" value="Unassembled WGS sequence"/>
</dbReference>
<name>A0ABD6C2D8_9EURY</name>
<dbReference type="AlphaFoldDB" id="A0ABD6C2D8"/>
<evidence type="ECO:0000313" key="1">
    <source>
        <dbReference type="EMBL" id="MFD1571115.1"/>
    </source>
</evidence>
<dbReference type="RefSeq" id="WP_256419131.1">
    <property type="nucleotide sequence ID" value="NZ_JANHDL010000012.1"/>
</dbReference>
<accession>A0ABD6C2D8</accession>
<comment type="caution">
    <text evidence="1">The sequence shown here is derived from an EMBL/GenBank/DDBJ whole genome shotgun (WGS) entry which is preliminary data.</text>
</comment>
<proteinExistence type="predicted"/>
<keyword evidence="2" id="KW-1185">Reference proteome</keyword>
<reference evidence="1 2" key="1">
    <citation type="journal article" date="2019" name="Int. J. Syst. Evol. Microbiol.">
        <title>The Global Catalogue of Microorganisms (GCM) 10K type strain sequencing project: providing services to taxonomists for standard genome sequencing and annotation.</title>
        <authorList>
            <consortium name="The Broad Institute Genomics Platform"/>
            <consortium name="The Broad Institute Genome Sequencing Center for Infectious Disease"/>
            <person name="Wu L."/>
            <person name="Ma J."/>
        </authorList>
    </citation>
    <scope>NUCLEOTIDE SEQUENCE [LARGE SCALE GENOMIC DNA]</scope>
    <source>
        <strain evidence="1 2">CGMCC 1.12689</strain>
    </source>
</reference>
<sequence>MVLSRDDLKEKLAEAMGIHDPSDAEIEIAEEEFLHGFSYALRHVEDDEERERLEDLYEEQRNELA</sequence>
<gene>
    <name evidence="1" type="ORF">ACFR9T_11025</name>
</gene>
<evidence type="ECO:0000313" key="2">
    <source>
        <dbReference type="Proteomes" id="UP001597185"/>
    </source>
</evidence>
<dbReference type="EMBL" id="JBHUDB010000008">
    <property type="protein sequence ID" value="MFD1571115.1"/>
    <property type="molecule type" value="Genomic_DNA"/>
</dbReference>
<organism evidence="1 2">
    <name type="scientific">Halorubrum laminariae</name>
    <dbReference type="NCBI Taxonomy" id="1433523"/>
    <lineage>
        <taxon>Archaea</taxon>
        <taxon>Methanobacteriati</taxon>
        <taxon>Methanobacteriota</taxon>
        <taxon>Stenosarchaea group</taxon>
        <taxon>Halobacteria</taxon>
        <taxon>Halobacteriales</taxon>
        <taxon>Haloferacaceae</taxon>
        <taxon>Halorubrum</taxon>
    </lineage>
</organism>
<protein>
    <submittedName>
        <fullName evidence="1">Uncharacterized protein</fullName>
    </submittedName>
</protein>